<evidence type="ECO:0000256" key="1">
    <source>
        <dbReference type="SAM" id="Phobius"/>
    </source>
</evidence>
<keyword evidence="1" id="KW-1133">Transmembrane helix</keyword>
<evidence type="ECO:0000313" key="3">
    <source>
        <dbReference type="EMBL" id="KAF2736707.1"/>
    </source>
</evidence>
<name>A0A9P4V1T6_9PLEO</name>
<dbReference type="InterPro" id="IPR056632">
    <property type="entry name" value="DUF7730"/>
</dbReference>
<proteinExistence type="predicted"/>
<sequence length="335" mass="38023">MTRYAQKKVHRRHESGWFYVVVAGVLICASPLIIAASPALCAFKAYSCFVRSEAYKKRDRQKDCKPPKTVKRKRALSIGAGGKHGKPINQVTAEQESSPLFRLPLELRRAIYEELIGEGDVHMIWTWQDMQLKSFRCLRPDTHAKKGWRHEAGAHCWLKNSFPKPSGSNLVYTFQQSGTGVVPALQSCRRVYSEMIDLVYSTPTFLIHDYDSFVMFTASILPARFAAIESLHFDNRDEGEDRLLNRSLSASASYRILRGREARNTLLPPLDPTELGNGAFRALCEIVCAMKGRKKLWVTLDHRRLPVGGDVQVLFEQLEEAGFKDCRLRIHGRDG</sequence>
<keyword evidence="1" id="KW-0812">Transmembrane</keyword>
<dbReference type="Proteomes" id="UP000799444">
    <property type="component" value="Unassembled WGS sequence"/>
</dbReference>
<evidence type="ECO:0000259" key="2">
    <source>
        <dbReference type="Pfam" id="PF24864"/>
    </source>
</evidence>
<evidence type="ECO:0000313" key="4">
    <source>
        <dbReference type="Proteomes" id="UP000799444"/>
    </source>
</evidence>
<comment type="caution">
    <text evidence="3">The sequence shown here is derived from an EMBL/GenBank/DDBJ whole genome shotgun (WGS) entry which is preliminary data.</text>
</comment>
<keyword evidence="1" id="KW-0472">Membrane</keyword>
<dbReference type="EMBL" id="ML996122">
    <property type="protein sequence ID" value="KAF2736707.1"/>
    <property type="molecule type" value="Genomic_DNA"/>
</dbReference>
<keyword evidence="4" id="KW-1185">Reference proteome</keyword>
<dbReference type="OrthoDB" id="3801532at2759"/>
<feature type="domain" description="DUF7730" evidence="2">
    <location>
        <begin position="94"/>
        <end position="235"/>
    </location>
</feature>
<reference evidence="3" key="1">
    <citation type="journal article" date="2020" name="Stud. Mycol.">
        <title>101 Dothideomycetes genomes: a test case for predicting lifestyles and emergence of pathogens.</title>
        <authorList>
            <person name="Haridas S."/>
            <person name="Albert R."/>
            <person name="Binder M."/>
            <person name="Bloem J."/>
            <person name="Labutti K."/>
            <person name="Salamov A."/>
            <person name="Andreopoulos B."/>
            <person name="Baker S."/>
            <person name="Barry K."/>
            <person name="Bills G."/>
            <person name="Bluhm B."/>
            <person name="Cannon C."/>
            <person name="Castanera R."/>
            <person name="Culley D."/>
            <person name="Daum C."/>
            <person name="Ezra D."/>
            <person name="Gonzalez J."/>
            <person name="Henrissat B."/>
            <person name="Kuo A."/>
            <person name="Liang C."/>
            <person name="Lipzen A."/>
            <person name="Lutzoni F."/>
            <person name="Magnuson J."/>
            <person name="Mondo S."/>
            <person name="Nolan M."/>
            <person name="Ohm R."/>
            <person name="Pangilinan J."/>
            <person name="Park H.-J."/>
            <person name="Ramirez L."/>
            <person name="Alfaro M."/>
            <person name="Sun H."/>
            <person name="Tritt A."/>
            <person name="Yoshinaga Y."/>
            <person name="Zwiers L.-H."/>
            <person name="Turgeon B."/>
            <person name="Goodwin S."/>
            <person name="Spatafora J."/>
            <person name="Crous P."/>
            <person name="Grigoriev I."/>
        </authorList>
    </citation>
    <scope>NUCLEOTIDE SEQUENCE</scope>
    <source>
        <strain evidence="3">CBS 125425</strain>
    </source>
</reference>
<dbReference type="PANTHER" id="PTHR38790">
    <property type="entry name" value="2EXR DOMAIN-CONTAINING PROTEIN-RELATED"/>
    <property type="match status" value="1"/>
</dbReference>
<feature type="transmembrane region" description="Helical" evidence="1">
    <location>
        <begin position="16"/>
        <end position="40"/>
    </location>
</feature>
<dbReference type="Pfam" id="PF24864">
    <property type="entry name" value="DUF7730"/>
    <property type="match status" value="1"/>
</dbReference>
<accession>A0A9P4V1T6</accession>
<protein>
    <recommendedName>
        <fullName evidence="2">DUF7730 domain-containing protein</fullName>
    </recommendedName>
</protein>
<dbReference type="AlphaFoldDB" id="A0A9P4V1T6"/>
<gene>
    <name evidence="3" type="ORF">EJ04DRAFT_551071</name>
</gene>
<organism evidence="3 4">
    <name type="scientific">Polyplosphaeria fusca</name>
    <dbReference type="NCBI Taxonomy" id="682080"/>
    <lineage>
        <taxon>Eukaryota</taxon>
        <taxon>Fungi</taxon>
        <taxon>Dikarya</taxon>
        <taxon>Ascomycota</taxon>
        <taxon>Pezizomycotina</taxon>
        <taxon>Dothideomycetes</taxon>
        <taxon>Pleosporomycetidae</taxon>
        <taxon>Pleosporales</taxon>
        <taxon>Tetraplosphaeriaceae</taxon>
        <taxon>Polyplosphaeria</taxon>
    </lineage>
</organism>